<proteinExistence type="predicted"/>
<keyword evidence="2" id="KW-0378">Hydrolase</keyword>
<keyword evidence="3" id="KW-1185">Reference proteome</keyword>
<evidence type="ECO:0000259" key="1">
    <source>
        <dbReference type="PROSITE" id="PS51192"/>
    </source>
</evidence>
<organism evidence="2 3">
    <name type="scientific">Desulfosporosinus hippei DSM 8344</name>
    <dbReference type="NCBI Taxonomy" id="1121419"/>
    <lineage>
        <taxon>Bacteria</taxon>
        <taxon>Bacillati</taxon>
        <taxon>Bacillota</taxon>
        <taxon>Clostridia</taxon>
        <taxon>Eubacteriales</taxon>
        <taxon>Desulfitobacteriaceae</taxon>
        <taxon>Desulfosporosinus</taxon>
    </lineage>
</organism>
<dbReference type="PROSITE" id="PS51192">
    <property type="entry name" value="HELICASE_ATP_BIND_1"/>
    <property type="match status" value="1"/>
</dbReference>
<keyword evidence="2" id="KW-0347">Helicase</keyword>
<evidence type="ECO:0000313" key="2">
    <source>
        <dbReference type="EMBL" id="SDH03915.1"/>
    </source>
</evidence>
<dbReference type="GO" id="GO:0016787">
    <property type="term" value="F:hydrolase activity"/>
    <property type="evidence" value="ECO:0007669"/>
    <property type="project" value="InterPro"/>
</dbReference>
<keyword evidence="2" id="KW-0547">Nucleotide-binding</keyword>
<dbReference type="InterPro" id="IPR006935">
    <property type="entry name" value="Helicase/UvrB_N"/>
</dbReference>
<keyword evidence="2" id="KW-0067">ATP-binding</keyword>
<dbReference type="STRING" id="1121419.SAMN05443529_10913"/>
<dbReference type="RefSeq" id="WP_143015519.1">
    <property type="nucleotide sequence ID" value="NZ_FNCP01000009.1"/>
</dbReference>
<dbReference type="GO" id="GO:0005524">
    <property type="term" value="F:ATP binding"/>
    <property type="evidence" value="ECO:0007669"/>
    <property type="project" value="InterPro"/>
</dbReference>
<accession>A0A1G7Z5P9</accession>
<dbReference type="GO" id="GO:0003677">
    <property type="term" value="F:DNA binding"/>
    <property type="evidence" value="ECO:0007669"/>
    <property type="project" value="InterPro"/>
</dbReference>
<feature type="domain" description="Helicase ATP-binding" evidence="1">
    <location>
        <begin position="27"/>
        <end position="156"/>
    </location>
</feature>
<dbReference type="InterPro" id="IPR027417">
    <property type="entry name" value="P-loop_NTPase"/>
</dbReference>
<dbReference type="GO" id="GO:0004386">
    <property type="term" value="F:helicase activity"/>
    <property type="evidence" value="ECO:0007669"/>
    <property type="project" value="UniProtKB-KW"/>
</dbReference>
<dbReference type="Pfam" id="PF04851">
    <property type="entry name" value="ResIII"/>
    <property type="match status" value="1"/>
</dbReference>
<dbReference type="Gene3D" id="3.40.50.300">
    <property type="entry name" value="P-loop containing nucleotide triphosphate hydrolases"/>
    <property type="match status" value="2"/>
</dbReference>
<dbReference type="Proteomes" id="UP000198656">
    <property type="component" value="Unassembled WGS sequence"/>
</dbReference>
<protein>
    <submittedName>
        <fullName evidence="2">Helicase conserved C-terminal domain-containing protein</fullName>
    </submittedName>
</protein>
<gene>
    <name evidence="2" type="ORF">SAMN05443529_10913</name>
</gene>
<dbReference type="AlphaFoldDB" id="A0A1G7Z5P9"/>
<dbReference type="OrthoDB" id="1803680at2"/>
<sequence length="506" mass="59429">MNSNPPIYQEENIEDMRVSEVVTIEEINNWNNGDTITIKAGTGAGKSYFIKNILYALAKRDGSRILLLVHRTNCKNQFIEEIKRDGKTDVIHIETYQKLEHNELIKKDCDFSTYKYIVCDEFHYFMSDAAFNKTTDISLNLILKQDSGIKIFMSATGDNMKSYINMIKGTDTIDYELPINYDFIESLAFYNKDETLDFLIEKVVEQKYKAIFFVDSAKKAYDLYRRYPKHCLFNCSRSNSEFYHKVDQTKINNMLRNERFDEQILITTTCMDAGVNIIDTNLKHIVCDVKDIGTLVQCIGRKRIQNKDDKLHLYIKNINNKSLGGKETKLNKKVKMADYLQTHTVKEFIEEYHREYDASNIVYDDTVNDDDKGTKKVNELMFFKVKNDLANIAEMKNYGEHGYCKYMQHMFGVKAYKVIEEDHQIDKIVKYVDQVVGKKLTKEERQELIDIIDLRDSRKRQQKSIKSLNTYFETNNMRYLIVNKSSSEMINGKKKGYRYWEIIKIA</sequence>
<dbReference type="SUPFAM" id="SSF52540">
    <property type="entry name" value="P-loop containing nucleoside triphosphate hydrolases"/>
    <property type="match status" value="1"/>
</dbReference>
<dbReference type="InterPro" id="IPR014001">
    <property type="entry name" value="Helicase_ATP-bd"/>
</dbReference>
<name>A0A1G7Z5P9_9FIRM</name>
<reference evidence="3" key="1">
    <citation type="submission" date="2016-10" db="EMBL/GenBank/DDBJ databases">
        <authorList>
            <person name="Varghese N."/>
            <person name="Submissions S."/>
        </authorList>
    </citation>
    <scope>NUCLEOTIDE SEQUENCE [LARGE SCALE GENOMIC DNA]</scope>
    <source>
        <strain evidence="3">DSM 8344</strain>
    </source>
</reference>
<evidence type="ECO:0000313" key="3">
    <source>
        <dbReference type="Proteomes" id="UP000198656"/>
    </source>
</evidence>
<dbReference type="EMBL" id="FNCP01000009">
    <property type="protein sequence ID" value="SDH03915.1"/>
    <property type="molecule type" value="Genomic_DNA"/>
</dbReference>